<dbReference type="OrthoDB" id="308464at2759"/>
<dbReference type="PANTHER" id="PTHR10876:SF0">
    <property type="entry name" value="ZINC FINGER PROTEIN ZPR1"/>
    <property type="match status" value="1"/>
</dbReference>
<dbReference type="Gene3D" id="2.60.120.1040">
    <property type="entry name" value="ZPR1, A/B domain"/>
    <property type="match status" value="2"/>
</dbReference>
<evidence type="ECO:0000313" key="10">
    <source>
        <dbReference type="EMBL" id="KTW27502.1"/>
    </source>
</evidence>
<comment type="similarity">
    <text evidence="2">Belongs to the ZPR1 family.</text>
</comment>
<evidence type="ECO:0000256" key="1">
    <source>
        <dbReference type="ARBA" id="ARBA00004123"/>
    </source>
</evidence>
<organism evidence="10 11">
    <name type="scientific">Pneumocystis jirovecii (strain RU7)</name>
    <name type="common">Human pneumocystis pneumonia agent</name>
    <dbReference type="NCBI Taxonomy" id="1408657"/>
    <lineage>
        <taxon>Eukaryota</taxon>
        <taxon>Fungi</taxon>
        <taxon>Dikarya</taxon>
        <taxon>Ascomycota</taxon>
        <taxon>Taphrinomycotina</taxon>
        <taxon>Pneumocystomycetes</taxon>
        <taxon>Pneumocystaceae</taxon>
        <taxon>Pneumocystis</taxon>
    </lineage>
</organism>
<sequence length="451" mass="51853">MKLEEKEEGFKIFKDIGEKVEDIYDINSEKSDENGPVVDEIESLCIQCEDKGITKLLLTVIPFFREVILMSFECPNCGFKNSEIQSAGTIQEKGTIYTFSVESKDDFNRQIIKSETSSIFIKELDLEIPPGKGKISNIEGILVGILEDLELNQPLRKYQDPDTYKKIDQFMAHIRDLLDGKCFPFKIILDDPAGNSWIEMIPGDQQKKWKKTEYERTLEQNTKLGLYCPEQENEENNITPDEVHKFPATCPSCTKPCDTNMKLVDIPYFKEVIIMSTVCDYCGYKSNEVKTGGEIPEKGKKIILKVENIDDLSRDLLKSETCSIKIPELNLDLNPGTLGGKFTTLEGLLAQIYDELYNRVYSRTNDSMEPEKNRRWNIFLQRLDDARNGKIKFTIILDDPISGSYLQNLYAPDPDPNMKIEEYERTYEQNEDLGINDMILNPENQKDNQNQ</sequence>
<reference evidence="11" key="1">
    <citation type="journal article" date="2016" name="Nat. Commun.">
        <title>Genome analysis of three Pneumocystis species reveals adaptation mechanisms to life exclusively in mammalian hosts.</title>
        <authorList>
            <person name="Ma L."/>
            <person name="Chen Z."/>
            <person name="Huang D.W."/>
            <person name="Kutty G."/>
            <person name="Ishihara M."/>
            <person name="Wang H."/>
            <person name="Abouelleil A."/>
            <person name="Bishop L."/>
            <person name="Davey E."/>
            <person name="Deng R."/>
            <person name="Deng X."/>
            <person name="Fan L."/>
            <person name="Fantoni G."/>
            <person name="Fitzgerald M."/>
            <person name="Gogineni E."/>
            <person name="Goldberg J.M."/>
            <person name="Handley G."/>
            <person name="Hu X."/>
            <person name="Huber C."/>
            <person name="Jiao X."/>
            <person name="Jones K."/>
            <person name="Levin J.Z."/>
            <person name="Liu Y."/>
            <person name="Macdonald P."/>
            <person name="Melnikov A."/>
            <person name="Raley C."/>
            <person name="Sassi M."/>
            <person name="Sherman B.T."/>
            <person name="Song X."/>
            <person name="Sykes S."/>
            <person name="Tran B."/>
            <person name="Walsh L."/>
            <person name="Xia Y."/>
            <person name="Yang J."/>
            <person name="Young S."/>
            <person name="Zeng Q."/>
            <person name="Zheng X."/>
            <person name="Stephens R."/>
            <person name="Nusbaum C."/>
            <person name="Birren B.W."/>
            <person name="Azadi P."/>
            <person name="Lempicki R.A."/>
            <person name="Cuomo C.A."/>
            <person name="Kovacs J.A."/>
        </authorList>
    </citation>
    <scope>NUCLEOTIDE SEQUENCE [LARGE SCALE GENOMIC DNA]</scope>
    <source>
        <strain evidence="11">RU7</strain>
    </source>
</reference>
<dbReference type="SMART" id="SM00709">
    <property type="entry name" value="Zpr1"/>
    <property type="match status" value="2"/>
</dbReference>
<dbReference type="GO" id="GO:0008270">
    <property type="term" value="F:zinc ion binding"/>
    <property type="evidence" value="ECO:0007669"/>
    <property type="project" value="UniProtKB-KW"/>
</dbReference>
<evidence type="ECO:0000256" key="4">
    <source>
        <dbReference type="ARBA" id="ARBA00022737"/>
    </source>
</evidence>
<dbReference type="InterPro" id="IPR042452">
    <property type="entry name" value="ZPR1_Znf1/2"/>
</dbReference>
<dbReference type="AlphaFoldDB" id="A0A0W4ZGJ5"/>
<evidence type="ECO:0000313" key="11">
    <source>
        <dbReference type="Proteomes" id="UP000053447"/>
    </source>
</evidence>
<dbReference type="VEuPathDB" id="FungiDB:T551_03001"/>
<dbReference type="Gene3D" id="2.20.25.420">
    <property type="entry name" value="ZPR1, zinc finger domain"/>
    <property type="match status" value="2"/>
</dbReference>
<gene>
    <name evidence="10" type="ORF">T551_03001</name>
</gene>
<protein>
    <recommendedName>
        <fullName evidence="9">Zinc finger ZPR1-type domain-containing protein</fullName>
    </recommendedName>
</protein>
<proteinExistence type="inferred from homology"/>
<dbReference type="FunFam" id="2.20.25.420:FF:000002">
    <property type="entry name" value="Zinc finger protein ZPR1"/>
    <property type="match status" value="1"/>
</dbReference>
<dbReference type="FunFam" id="2.20.25.420:FF:000001">
    <property type="entry name" value="Zinc finger protein ZPR1"/>
    <property type="match status" value="1"/>
</dbReference>
<dbReference type="Pfam" id="PF03367">
    <property type="entry name" value="Zn_ribbon_ZPR1"/>
    <property type="match status" value="2"/>
</dbReference>
<feature type="domain" description="Zinc finger ZPR1-type" evidence="9">
    <location>
        <begin position="248"/>
        <end position="408"/>
    </location>
</feature>
<keyword evidence="3" id="KW-0479">Metal-binding</keyword>
<feature type="domain" description="Zinc finger ZPR1-type" evidence="9">
    <location>
        <begin position="43"/>
        <end position="200"/>
    </location>
</feature>
<dbReference type="EMBL" id="LFWA01000014">
    <property type="protein sequence ID" value="KTW27502.1"/>
    <property type="molecule type" value="Genomic_DNA"/>
</dbReference>
<keyword evidence="5" id="KW-0863">Zinc-finger</keyword>
<dbReference type="GO" id="GO:0005634">
    <property type="term" value="C:nucleus"/>
    <property type="evidence" value="ECO:0007669"/>
    <property type="project" value="UniProtKB-SubCell"/>
</dbReference>
<dbReference type="STRING" id="1408657.A0A0W4ZGJ5"/>
<dbReference type="InterPro" id="IPR004457">
    <property type="entry name" value="Znf_ZPR1"/>
</dbReference>
<dbReference type="InterPro" id="IPR040141">
    <property type="entry name" value="ZPR1"/>
</dbReference>
<dbReference type="NCBIfam" id="TIGR00310">
    <property type="entry name" value="ZPR1_znf"/>
    <property type="match status" value="2"/>
</dbReference>
<comment type="subcellular location">
    <subcellularLocation>
        <location evidence="1">Nucleus</location>
    </subcellularLocation>
</comment>
<evidence type="ECO:0000256" key="8">
    <source>
        <dbReference type="ARBA" id="ARBA00054139"/>
    </source>
</evidence>
<evidence type="ECO:0000256" key="3">
    <source>
        <dbReference type="ARBA" id="ARBA00022723"/>
    </source>
</evidence>
<dbReference type="Proteomes" id="UP000053447">
    <property type="component" value="Unassembled WGS sequence"/>
</dbReference>
<keyword evidence="11" id="KW-1185">Reference proteome</keyword>
<dbReference type="eggNOG" id="KOG2703">
    <property type="taxonomic scope" value="Eukaryota"/>
</dbReference>
<name>A0A0W4ZGJ5_PNEJ7</name>
<keyword evidence="6" id="KW-0862">Zinc</keyword>
<comment type="function">
    <text evidence="8">Acts as a protein folding chaperone for elongation factor 1-alpha.</text>
</comment>
<evidence type="ECO:0000256" key="6">
    <source>
        <dbReference type="ARBA" id="ARBA00022833"/>
    </source>
</evidence>
<evidence type="ECO:0000256" key="5">
    <source>
        <dbReference type="ARBA" id="ARBA00022771"/>
    </source>
</evidence>
<dbReference type="RefSeq" id="XP_018228472.1">
    <property type="nucleotide sequence ID" value="XM_018375264.1"/>
</dbReference>
<evidence type="ECO:0000259" key="9">
    <source>
        <dbReference type="SMART" id="SM00709"/>
    </source>
</evidence>
<dbReference type="FunFam" id="2.60.120.1040:FF:000003">
    <property type="entry name" value="Zinc finger protein zpr1"/>
    <property type="match status" value="1"/>
</dbReference>
<keyword evidence="7" id="KW-0539">Nucleus</keyword>
<dbReference type="PANTHER" id="PTHR10876">
    <property type="entry name" value="ZINC FINGER PROTEIN ZPR1"/>
    <property type="match status" value="1"/>
</dbReference>
<dbReference type="Pfam" id="PF22794">
    <property type="entry name" value="jr-ZPR1"/>
    <property type="match status" value="2"/>
</dbReference>
<evidence type="ECO:0000256" key="2">
    <source>
        <dbReference type="ARBA" id="ARBA00008354"/>
    </source>
</evidence>
<keyword evidence="4" id="KW-0677">Repeat</keyword>
<comment type="caution">
    <text evidence="10">The sequence shown here is derived from an EMBL/GenBank/DDBJ whole genome shotgun (WGS) entry which is preliminary data.</text>
</comment>
<dbReference type="InterPro" id="IPR042451">
    <property type="entry name" value="ZPR1_A/B_dom"/>
</dbReference>
<dbReference type="GeneID" id="28941519"/>
<evidence type="ECO:0000256" key="7">
    <source>
        <dbReference type="ARBA" id="ARBA00023242"/>
    </source>
</evidence>
<accession>A0A0W4ZGJ5</accession>
<dbReference type="InterPro" id="IPR056180">
    <property type="entry name" value="ZPR1_jr_dom"/>
</dbReference>
<dbReference type="FunFam" id="2.60.120.1040:FF:000001">
    <property type="entry name" value="Zinc finger protein ZPR1"/>
    <property type="match status" value="1"/>
</dbReference>